<reference evidence="1 2" key="1">
    <citation type="submission" date="2024-02" db="EMBL/GenBank/DDBJ databases">
        <title>A draft genome for the cacao thread blight pathogen Marasmius crinis-equi.</title>
        <authorList>
            <person name="Cohen S.P."/>
            <person name="Baruah I.K."/>
            <person name="Amoako-Attah I."/>
            <person name="Bukari Y."/>
            <person name="Meinhardt L.W."/>
            <person name="Bailey B.A."/>
        </authorList>
    </citation>
    <scope>NUCLEOTIDE SEQUENCE [LARGE SCALE GENOMIC DNA]</scope>
    <source>
        <strain evidence="1 2">GH-76</strain>
    </source>
</reference>
<dbReference type="Proteomes" id="UP001465976">
    <property type="component" value="Unassembled WGS sequence"/>
</dbReference>
<name>A0ABR3FC62_9AGAR</name>
<comment type="caution">
    <text evidence="1">The sequence shown here is derived from an EMBL/GenBank/DDBJ whole genome shotgun (WGS) entry which is preliminary data.</text>
</comment>
<dbReference type="EMBL" id="JBAHYK010000573">
    <property type="protein sequence ID" value="KAL0572850.1"/>
    <property type="molecule type" value="Genomic_DNA"/>
</dbReference>
<proteinExistence type="predicted"/>
<sequence length="116" mass="13611">MTYRNFLIGGHGNFSTVQRDQHNHYTQIIQTTERKRRIIGNDDDDEEQCAECHDVRYGDIVLRRNLGAGGAGWWFDGEKQEWMLLYEWKMLIAEVQSEVVKAAQRYTVISYQGPEK</sequence>
<gene>
    <name evidence="1" type="ORF">V5O48_009114</name>
</gene>
<evidence type="ECO:0000313" key="1">
    <source>
        <dbReference type="EMBL" id="KAL0572850.1"/>
    </source>
</evidence>
<keyword evidence="2" id="KW-1185">Reference proteome</keyword>
<evidence type="ECO:0000313" key="2">
    <source>
        <dbReference type="Proteomes" id="UP001465976"/>
    </source>
</evidence>
<organism evidence="1 2">
    <name type="scientific">Marasmius crinis-equi</name>
    <dbReference type="NCBI Taxonomy" id="585013"/>
    <lineage>
        <taxon>Eukaryota</taxon>
        <taxon>Fungi</taxon>
        <taxon>Dikarya</taxon>
        <taxon>Basidiomycota</taxon>
        <taxon>Agaricomycotina</taxon>
        <taxon>Agaricomycetes</taxon>
        <taxon>Agaricomycetidae</taxon>
        <taxon>Agaricales</taxon>
        <taxon>Marasmiineae</taxon>
        <taxon>Marasmiaceae</taxon>
        <taxon>Marasmius</taxon>
    </lineage>
</organism>
<protein>
    <submittedName>
        <fullName evidence="1">Uncharacterized protein</fullName>
    </submittedName>
</protein>
<accession>A0ABR3FC62</accession>